<sequence>MNQNAAPRRRRRKAAFATRARRPRCRTRSRRPGQIAVSPVSRTRRCLTDPHALLNIRITVPHVSRLIAGVVGRRGSDGCASRQTGCGSSGAPTAAIVTAPAVIAAAGPTRAAAVPAAGMPSRTATVPTRSHSSAVEVSRSSAGSSAPGLRVIRKYHCCRCDEAENKQSLGWSHIWTPCKGVPINPAERASFRWFNCVSRWHKLHTQKTRRGLGGKRGSRQLLSSILRTSAAQGRYERVRTLMASPHETMLMLTCRRSRIGEPVRQLVHYRETTMWKTGVLGALVLLVAVPANAAPKNSGKNVDAIRAECFRQANEAAAAGGANMTSGATAARNSAGYSAYRDCARKNGIRP</sequence>
<organism evidence="2 3">
    <name type="scientific">Bradyrhizobium elkanii</name>
    <dbReference type="NCBI Taxonomy" id="29448"/>
    <lineage>
        <taxon>Bacteria</taxon>
        <taxon>Pseudomonadati</taxon>
        <taxon>Pseudomonadota</taxon>
        <taxon>Alphaproteobacteria</taxon>
        <taxon>Hyphomicrobiales</taxon>
        <taxon>Nitrobacteraceae</taxon>
        <taxon>Bradyrhizobium</taxon>
    </lineage>
</organism>
<dbReference type="Proteomes" id="UP001565471">
    <property type="component" value="Unassembled WGS sequence"/>
</dbReference>
<feature type="region of interest" description="Disordered" evidence="1">
    <location>
        <begin position="1"/>
        <end position="32"/>
    </location>
</feature>
<evidence type="ECO:0000313" key="3">
    <source>
        <dbReference type="Proteomes" id="UP001565471"/>
    </source>
</evidence>
<feature type="region of interest" description="Disordered" evidence="1">
    <location>
        <begin position="118"/>
        <end position="141"/>
    </location>
</feature>
<feature type="compositionally biased region" description="Basic residues" evidence="1">
    <location>
        <begin position="7"/>
        <end position="31"/>
    </location>
</feature>
<gene>
    <name evidence="2" type="ORF">ABIF29_007780</name>
</gene>
<protein>
    <submittedName>
        <fullName evidence="2">Uncharacterized protein</fullName>
    </submittedName>
</protein>
<feature type="compositionally biased region" description="Low complexity" evidence="1">
    <location>
        <begin position="129"/>
        <end position="141"/>
    </location>
</feature>
<name>A0ABV4FBW3_BRAEL</name>
<keyword evidence="3" id="KW-1185">Reference proteome</keyword>
<proteinExistence type="predicted"/>
<dbReference type="EMBL" id="JBGBZA010000002">
    <property type="protein sequence ID" value="MEY9320981.1"/>
    <property type="molecule type" value="Genomic_DNA"/>
</dbReference>
<reference evidence="2 3" key="1">
    <citation type="submission" date="2024-07" db="EMBL/GenBank/DDBJ databases">
        <title>Genomic Encyclopedia of Type Strains, Phase V (KMG-V): Genome sequencing to study the core and pangenomes of soil and plant-associated prokaryotes.</title>
        <authorList>
            <person name="Whitman W."/>
        </authorList>
    </citation>
    <scope>NUCLEOTIDE SEQUENCE [LARGE SCALE GENOMIC DNA]</scope>
    <source>
        <strain evidence="2 3">USDA 415</strain>
    </source>
</reference>
<comment type="caution">
    <text evidence="2">The sequence shown here is derived from an EMBL/GenBank/DDBJ whole genome shotgun (WGS) entry which is preliminary data.</text>
</comment>
<evidence type="ECO:0000256" key="1">
    <source>
        <dbReference type="SAM" id="MobiDB-lite"/>
    </source>
</evidence>
<accession>A0ABV4FBW3</accession>
<evidence type="ECO:0000313" key="2">
    <source>
        <dbReference type="EMBL" id="MEY9320981.1"/>
    </source>
</evidence>